<feature type="region of interest" description="Disordered" evidence="1">
    <location>
        <begin position="262"/>
        <end position="289"/>
    </location>
</feature>
<feature type="region of interest" description="Disordered" evidence="1">
    <location>
        <begin position="866"/>
        <end position="900"/>
    </location>
</feature>
<keyword evidence="3" id="KW-1185">Reference proteome</keyword>
<feature type="compositionally biased region" description="Basic and acidic residues" evidence="1">
    <location>
        <begin position="605"/>
        <end position="614"/>
    </location>
</feature>
<feature type="compositionally biased region" description="Polar residues" evidence="1">
    <location>
        <begin position="480"/>
        <end position="493"/>
    </location>
</feature>
<evidence type="ECO:0000256" key="1">
    <source>
        <dbReference type="SAM" id="MobiDB-lite"/>
    </source>
</evidence>
<accession>A0A9Q1H810</accession>
<feature type="compositionally biased region" description="Basic and acidic residues" evidence="1">
    <location>
        <begin position="940"/>
        <end position="960"/>
    </location>
</feature>
<evidence type="ECO:0000313" key="3">
    <source>
        <dbReference type="Proteomes" id="UP001152320"/>
    </source>
</evidence>
<reference evidence="2" key="1">
    <citation type="submission" date="2021-10" db="EMBL/GenBank/DDBJ databases">
        <title>Tropical sea cucumber genome reveals ecological adaptation and Cuvierian tubules defense mechanism.</title>
        <authorList>
            <person name="Chen T."/>
        </authorList>
    </citation>
    <scope>NUCLEOTIDE SEQUENCE</scope>
    <source>
        <strain evidence="2">Nanhai2018</strain>
        <tissue evidence="2">Muscle</tissue>
    </source>
</reference>
<evidence type="ECO:0008006" key="4">
    <source>
        <dbReference type="Google" id="ProtNLM"/>
    </source>
</evidence>
<dbReference type="AlphaFoldDB" id="A0A9Q1H810"/>
<dbReference type="EMBL" id="JAIZAY010000009">
    <property type="protein sequence ID" value="KAJ8036479.1"/>
    <property type="molecule type" value="Genomic_DNA"/>
</dbReference>
<proteinExistence type="predicted"/>
<evidence type="ECO:0000313" key="2">
    <source>
        <dbReference type="EMBL" id="KAJ8036479.1"/>
    </source>
</evidence>
<dbReference type="OrthoDB" id="10016194at2759"/>
<protein>
    <recommendedName>
        <fullName evidence="4">Transmembrane protein 232</fullName>
    </recommendedName>
</protein>
<dbReference type="InterPro" id="IPR031747">
    <property type="entry name" value="TMEM232"/>
</dbReference>
<feature type="compositionally biased region" description="Polar residues" evidence="1">
    <location>
        <begin position="583"/>
        <end position="592"/>
    </location>
</feature>
<feature type="region of interest" description="Disordered" evidence="1">
    <location>
        <begin position="940"/>
        <end position="987"/>
    </location>
</feature>
<gene>
    <name evidence="2" type="ORF">HOLleu_20468</name>
</gene>
<feature type="region of interest" description="Disordered" evidence="1">
    <location>
        <begin position="563"/>
        <end position="685"/>
    </location>
</feature>
<feature type="region of interest" description="Disordered" evidence="1">
    <location>
        <begin position="420"/>
        <end position="439"/>
    </location>
</feature>
<feature type="compositionally biased region" description="Basic and acidic residues" evidence="1">
    <location>
        <begin position="969"/>
        <end position="981"/>
    </location>
</feature>
<organism evidence="2 3">
    <name type="scientific">Holothuria leucospilota</name>
    <name type="common">Black long sea cucumber</name>
    <name type="synonym">Mertensiothuria leucospilota</name>
    <dbReference type="NCBI Taxonomy" id="206669"/>
    <lineage>
        <taxon>Eukaryota</taxon>
        <taxon>Metazoa</taxon>
        <taxon>Echinodermata</taxon>
        <taxon>Eleutherozoa</taxon>
        <taxon>Echinozoa</taxon>
        <taxon>Holothuroidea</taxon>
        <taxon>Aspidochirotacea</taxon>
        <taxon>Aspidochirotida</taxon>
        <taxon>Holothuriidae</taxon>
        <taxon>Holothuria</taxon>
    </lineage>
</organism>
<dbReference type="PANTHER" id="PTHR28651:SF1">
    <property type="entry name" value="TRANSMEMBRANE PROTEIN 232"/>
    <property type="match status" value="1"/>
</dbReference>
<name>A0A9Q1H810_HOLLE</name>
<feature type="compositionally biased region" description="Basic and acidic residues" evidence="1">
    <location>
        <begin position="882"/>
        <end position="894"/>
    </location>
</feature>
<sequence length="987" mass="109904">MPITKIPITHKFGIISQSQREDLQSRLLRKNFQEVTGPPPHQPVRNPLELSDEFIRKFNAASELDEKERLEDEARKLLARAKRRAGLKEGGKGNFVDLPKAWSELSMLAQCRGKVQEECLDALIISLHQAPLSRAHIPCLFYLAETTLYWIRTDAMNQPFLRIGEIKLLKMGYIAFLCLFYHHMVGHLNSFGDLKDRLATYLSGIYKVQHIDTSLTLSAYADSEEAYEPYPGSHLCLKFIVSVGKMITGEVLTEHLGASQEAQTTDTDYVPSAVEKTSDRTTPVSPPNSVLLDAMKQQKMKEEAEMQVKDSKETVAHSPGYESSIHDLSPTLWHALDVWRCVDHLGEGFADAMRALSLCGSRLGTEHWVDASCAIRVIGETAKGSLPVLRMFQNLAKGTIPQSKAVPINVDITADEGMGEEDDLASLGSDESSKQSAASLDSMEIKFEEMMGLRTSSAADGDEIKKMDPQGISPGRQKLSDTSHMSQQKSTRNTSMCAYLDTPCHDRAASLTSGSAMGTKLSPGSSSYRTIPDISSCESQLDSAGGMKRWSGSRLSDVYDVEDEDSDLVPGDDSFVEPRNIDVTRNSPSESANGKADNPNLLEGTEPKLNREVSFDIEIINNSPSNEPKRKSSMRGASRTGPVGANRSPSTKSVVIDPVPSTTFYSEGSDGASDKTDQPKTDLATTKKVSSNYGITSWPWEVAYMYTEMLTNVCLYGKTANIKKIALIGSRNGLNVTRPKEKLRTFDDRKLSKLLSAGLLDLAEIHKVDGNESNDEDDWSWRIRFAAISGLVKLSRSCQSDQSLEGMGTVVWNMLMIRHSQERDERVMEAFRVGQVDAQLECEMQKTIKSHSLNFRLAAGLASNYLPPLQPPIQPVKRKQRPKAELPKPAESPRKGPNRPSLRQELLLATALREPQVSLNDRTDLDLKRIVEDQWRKELQEEMEEEERKKQEELEKKQKELEEEQGEIANRKEEKFKKSSVRDQGGG</sequence>
<dbReference type="Proteomes" id="UP001152320">
    <property type="component" value="Chromosome 9"/>
</dbReference>
<dbReference type="Pfam" id="PF15877">
    <property type="entry name" value="TMEM232"/>
    <property type="match status" value="2"/>
</dbReference>
<dbReference type="PANTHER" id="PTHR28651">
    <property type="entry name" value="TRANSMEMBRANE PROTEIN 232"/>
    <property type="match status" value="1"/>
</dbReference>
<feature type="region of interest" description="Disordered" evidence="1">
    <location>
        <begin position="457"/>
        <end position="493"/>
    </location>
</feature>
<comment type="caution">
    <text evidence="2">The sequence shown here is derived from an EMBL/GenBank/DDBJ whole genome shotgun (WGS) entry which is preliminary data.</text>
</comment>